<accession>A0A2P2KRS3</accession>
<name>A0A2P2KRS3_RHIMU</name>
<evidence type="ECO:0000313" key="1">
    <source>
        <dbReference type="EMBL" id="MBX08436.1"/>
    </source>
</evidence>
<reference evidence="1" key="1">
    <citation type="submission" date="2018-02" db="EMBL/GenBank/DDBJ databases">
        <title>Rhizophora mucronata_Transcriptome.</title>
        <authorList>
            <person name="Meera S.P."/>
            <person name="Sreeshan A."/>
            <person name="Augustine A."/>
        </authorList>
    </citation>
    <scope>NUCLEOTIDE SEQUENCE</scope>
    <source>
        <tissue evidence="1">Leaf</tissue>
    </source>
</reference>
<organism evidence="1">
    <name type="scientific">Rhizophora mucronata</name>
    <name type="common">Asiatic mangrove</name>
    <dbReference type="NCBI Taxonomy" id="61149"/>
    <lineage>
        <taxon>Eukaryota</taxon>
        <taxon>Viridiplantae</taxon>
        <taxon>Streptophyta</taxon>
        <taxon>Embryophyta</taxon>
        <taxon>Tracheophyta</taxon>
        <taxon>Spermatophyta</taxon>
        <taxon>Magnoliopsida</taxon>
        <taxon>eudicotyledons</taxon>
        <taxon>Gunneridae</taxon>
        <taxon>Pentapetalae</taxon>
        <taxon>rosids</taxon>
        <taxon>fabids</taxon>
        <taxon>Malpighiales</taxon>
        <taxon>Rhizophoraceae</taxon>
        <taxon>Rhizophora</taxon>
    </lineage>
</organism>
<proteinExistence type="predicted"/>
<protein>
    <submittedName>
        <fullName evidence="1">Uncharacterized protein</fullName>
    </submittedName>
</protein>
<sequence>MFLNLARRFEPSFGSSSNLSHTLHESLHMALIILYWSTSSKYACVSSWYQYDPTLPSFGSDGNTEKSLIILV</sequence>
<dbReference type="EMBL" id="GGEC01027952">
    <property type="protein sequence ID" value="MBX08436.1"/>
    <property type="molecule type" value="Transcribed_RNA"/>
</dbReference>
<dbReference type="AlphaFoldDB" id="A0A2P2KRS3"/>